<dbReference type="EMBL" id="JABCIY010000059">
    <property type="protein sequence ID" value="KAF7194489.1"/>
    <property type="molecule type" value="Genomic_DNA"/>
</dbReference>
<sequence length="664" mass="73364">MASLNDGRPPPLPPRASQTSVSISPDEPPPYDAIQQQQEAYAKASNPGGSLHNDPRSSSQQSLLPAYEETDQRRKLLLVYIHGFMGAETSFRSFPAHVHNLLAILLSDTHVVHSKIYPRYKSKGRITNARDDFSRWLEPHEDNTTDTVLLGHSMGGLLSAEVALMPPGQPAARPLKHRIVGTINFDVPFLGMHPGVVKSGLSSIFKPAEETDDKYFEPTGAGDSAHQVAAPSPSPKPNRTDTLWAPESADPNYNPSFQNDVVLPVRKGWRSAWHFINKHSDDLTKATKKLVSSYLEFGGAMANYHELKNRYARLRALEEADERVRRSVVQGGTPPRVRFINYYTASTGRPKKPKSAQEDSSDSPQLSRQPSHTGSSVSGTAAEGSVVMDVPTLKIDNEPQGEGFQEDITSKGSSIEDDKMSGTTNIPARPAPLDVTYIQDPAIRALVEQEHKKAVQAYEAAMKAGGGRTGSDARPERDSDSHGKQQSMDLTVRGRQPLVAKPESEMSHSEKKELRLERERQRMDREARRLRGEPEPELPQLQGPSNAILPAQNSRSSSIVSRSGSAVAHDTDSLAPSESRGHESQKPKKDRMFCSLPPKDSHGERDPTWVRVFMKNVDEVGAHCGLFFVDERYERLVGDVASRIESWVNDENGHRVSQGWGRKT</sequence>
<feature type="region of interest" description="Disordered" evidence="1">
    <location>
        <begin position="1"/>
        <end position="65"/>
    </location>
</feature>
<accession>A0A8H6VNB8</accession>
<dbReference type="SUPFAM" id="SSF53474">
    <property type="entry name" value="alpha/beta-Hydrolases"/>
    <property type="match status" value="1"/>
</dbReference>
<dbReference type="Proteomes" id="UP000660729">
    <property type="component" value="Unassembled WGS sequence"/>
</dbReference>
<proteinExistence type="predicted"/>
<feature type="region of interest" description="Disordered" evidence="1">
    <location>
        <begin position="339"/>
        <end position="432"/>
    </location>
</feature>
<feature type="compositionally biased region" description="Polar residues" evidence="1">
    <location>
        <begin position="362"/>
        <end position="379"/>
    </location>
</feature>
<dbReference type="InterPro" id="IPR029058">
    <property type="entry name" value="AB_hydrolase_fold"/>
</dbReference>
<dbReference type="PANTHER" id="PTHR47842:SF3">
    <property type="entry name" value="DUF676 DOMAIN-CONTAINING PROTEIN"/>
    <property type="match status" value="1"/>
</dbReference>
<keyword evidence="3" id="KW-1185">Reference proteome</keyword>
<feature type="region of interest" description="Disordered" evidence="1">
    <location>
        <begin position="457"/>
        <end position="606"/>
    </location>
</feature>
<feature type="region of interest" description="Disordered" evidence="1">
    <location>
        <begin position="213"/>
        <end position="242"/>
    </location>
</feature>
<evidence type="ECO:0008006" key="4">
    <source>
        <dbReference type="Google" id="ProtNLM"/>
    </source>
</evidence>
<evidence type="ECO:0000313" key="3">
    <source>
        <dbReference type="Proteomes" id="UP000660729"/>
    </source>
</evidence>
<protein>
    <recommendedName>
        <fullName evidence="4">AB hydrolase-1 domain-containing protein</fullName>
    </recommendedName>
</protein>
<reference evidence="2" key="1">
    <citation type="submission" date="2020-04" db="EMBL/GenBank/DDBJ databases">
        <title>Draft genome resource of the tomato pathogen Pseudocercospora fuligena.</title>
        <authorList>
            <person name="Zaccaron A."/>
        </authorList>
    </citation>
    <scope>NUCLEOTIDE SEQUENCE</scope>
    <source>
        <strain evidence="2">PF001</strain>
    </source>
</reference>
<dbReference type="PANTHER" id="PTHR47842">
    <property type="entry name" value="EXPRESSED PROTEIN"/>
    <property type="match status" value="1"/>
</dbReference>
<feature type="compositionally biased region" description="Basic and acidic residues" evidence="1">
    <location>
        <begin position="471"/>
        <end position="483"/>
    </location>
</feature>
<dbReference type="OrthoDB" id="3248508at2759"/>
<gene>
    <name evidence="2" type="ORF">HII31_04158</name>
</gene>
<feature type="compositionally biased region" description="Basic and acidic residues" evidence="1">
    <location>
        <begin position="579"/>
        <end position="592"/>
    </location>
</feature>
<feature type="compositionally biased region" description="Low complexity" evidence="1">
    <location>
        <begin position="554"/>
        <end position="568"/>
    </location>
</feature>
<dbReference type="Gene3D" id="3.40.50.1820">
    <property type="entry name" value="alpha/beta hydrolase"/>
    <property type="match status" value="1"/>
</dbReference>
<evidence type="ECO:0000313" key="2">
    <source>
        <dbReference type="EMBL" id="KAF7194489.1"/>
    </source>
</evidence>
<dbReference type="AlphaFoldDB" id="A0A8H6VNB8"/>
<organism evidence="2 3">
    <name type="scientific">Pseudocercospora fuligena</name>
    <dbReference type="NCBI Taxonomy" id="685502"/>
    <lineage>
        <taxon>Eukaryota</taxon>
        <taxon>Fungi</taxon>
        <taxon>Dikarya</taxon>
        <taxon>Ascomycota</taxon>
        <taxon>Pezizomycotina</taxon>
        <taxon>Dothideomycetes</taxon>
        <taxon>Dothideomycetidae</taxon>
        <taxon>Mycosphaerellales</taxon>
        <taxon>Mycosphaerellaceae</taxon>
        <taxon>Pseudocercospora</taxon>
    </lineage>
</organism>
<evidence type="ECO:0000256" key="1">
    <source>
        <dbReference type="SAM" id="MobiDB-lite"/>
    </source>
</evidence>
<name>A0A8H6VNB8_9PEZI</name>
<feature type="compositionally biased region" description="Basic and acidic residues" evidence="1">
    <location>
        <begin position="502"/>
        <end position="534"/>
    </location>
</feature>
<comment type="caution">
    <text evidence="2">The sequence shown here is derived from an EMBL/GenBank/DDBJ whole genome shotgun (WGS) entry which is preliminary data.</text>
</comment>